<reference evidence="2" key="1">
    <citation type="submission" date="2017-03" db="EMBL/GenBank/DDBJ databases">
        <title>Phytopthora megakarya and P. palmivora, two closely related causual agents of cacao black pod achieved similar genome size and gene model numbers by different mechanisms.</title>
        <authorList>
            <person name="Ali S."/>
            <person name="Shao J."/>
            <person name="Larry D.J."/>
            <person name="Kronmiller B."/>
            <person name="Shen D."/>
            <person name="Strem M.D."/>
            <person name="Melnick R.L."/>
            <person name="Guiltinan M.J."/>
            <person name="Tyler B.M."/>
            <person name="Meinhardt L.W."/>
            <person name="Bailey B.A."/>
        </authorList>
    </citation>
    <scope>NUCLEOTIDE SEQUENCE [LARGE SCALE GENOMIC DNA]</scope>
    <source>
        <strain evidence="2">zdho120</strain>
    </source>
</reference>
<dbReference type="AlphaFoldDB" id="A0A225VS26"/>
<dbReference type="OrthoDB" id="127718at2759"/>
<dbReference type="Proteomes" id="UP000198211">
    <property type="component" value="Unassembled WGS sequence"/>
</dbReference>
<sequence>MSISLSSAKSRSAKSATDQLRKVAAAVYATEFTRFRVFGKFRNIDEALGLFRQICSVEKTAGVEDGRNCSRFAIYKEDEMTMALENYPSVNGDVEPKAAQFRAADLLQATGQRFACVSVSLQSSATCMEAIVVHVYQCFPTPQSAVRFARQVAATLLAPTALSIVPLFEWIALAELERFDARNNDLEQELERRGGSESTWKARKDAIKKSVVHKMANI</sequence>
<keyword evidence="2" id="KW-1185">Reference proteome</keyword>
<dbReference type="STRING" id="4795.A0A225VS26"/>
<evidence type="ECO:0000313" key="2">
    <source>
        <dbReference type="Proteomes" id="UP000198211"/>
    </source>
</evidence>
<dbReference type="EMBL" id="NBNE01003389">
    <property type="protein sequence ID" value="OWZ07819.1"/>
    <property type="molecule type" value="Genomic_DNA"/>
</dbReference>
<gene>
    <name evidence="1" type="ORF">PHMEG_00019744</name>
</gene>
<comment type="caution">
    <text evidence="1">The sequence shown here is derived from an EMBL/GenBank/DDBJ whole genome shotgun (WGS) entry which is preliminary data.</text>
</comment>
<evidence type="ECO:0000313" key="1">
    <source>
        <dbReference type="EMBL" id="OWZ07819.1"/>
    </source>
</evidence>
<proteinExistence type="predicted"/>
<name>A0A225VS26_9STRA</name>
<organism evidence="1 2">
    <name type="scientific">Phytophthora megakarya</name>
    <dbReference type="NCBI Taxonomy" id="4795"/>
    <lineage>
        <taxon>Eukaryota</taxon>
        <taxon>Sar</taxon>
        <taxon>Stramenopiles</taxon>
        <taxon>Oomycota</taxon>
        <taxon>Peronosporomycetes</taxon>
        <taxon>Peronosporales</taxon>
        <taxon>Peronosporaceae</taxon>
        <taxon>Phytophthora</taxon>
    </lineage>
</organism>
<accession>A0A225VS26</accession>
<protein>
    <submittedName>
        <fullName evidence="1">Uncharacterized protein</fullName>
    </submittedName>
</protein>